<reference evidence="1 2" key="1">
    <citation type="submission" date="2013-10" db="EMBL/GenBank/DDBJ databases">
        <title>Whole Genome Shotgun Sequence of Photorhabdus temperata J3.</title>
        <authorList>
            <person name="Park G.-S."/>
            <person name="Hong S.-J."/>
            <person name="Shin J.-H."/>
        </authorList>
    </citation>
    <scope>NUCLEOTIDE SEQUENCE [LARGE SCALE GENOMIC DNA]</scope>
    <source>
        <strain evidence="1 2">J3</strain>
    </source>
</reference>
<name>U7QRA9_PHOTE</name>
<sequence>MSDIAATEINRQQVLLPEMIYADYHCGLSPNFC</sequence>
<keyword evidence="2" id="KW-1185">Reference proteome</keyword>
<proteinExistence type="predicted"/>
<organism evidence="1 2">
    <name type="scientific">Photorhabdus temperata J3</name>
    <dbReference type="NCBI Taxonomy" id="1389415"/>
    <lineage>
        <taxon>Bacteria</taxon>
        <taxon>Pseudomonadati</taxon>
        <taxon>Pseudomonadota</taxon>
        <taxon>Gammaproteobacteria</taxon>
        <taxon>Enterobacterales</taxon>
        <taxon>Morganellaceae</taxon>
        <taxon>Photorhabdus</taxon>
    </lineage>
</organism>
<accession>U7QRA9</accession>
<dbReference type="EMBL" id="AXDT01000311">
    <property type="protein sequence ID" value="ERT10499.1"/>
    <property type="molecule type" value="Genomic_DNA"/>
</dbReference>
<dbReference type="AlphaFoldDB" id="U7QRA9"/>
<dbReference type="Proteomes" id="UP000017133">
    <property type="component" value="Unassembled WGS sequence"/>
</dbReference>
<protein>
    <submittedName>
        <fullName evidence="1">Uncharacterized protein</fullName>
    </submittedName>
</protein>
<evidence type="ECO:0000313" key="1">
    <source>
        <dbReference type="EMBL" id="ERT10499.1"/>
    </source>
</evidence>
<gene>
    <name evidence="1" type="ORF">O185_24490</name>
</gene>
<evidence type="ECO:0000313" key="2">
    <source>
        <dbReference type="Proteomes" id="UP000017133"/>
    </source>
</evidence>
<comment type="caution">
    <text evidence="1">The sequence shown here is derived from an EMBL/GenBank/DDBJ whole genome shotgun (WGS) entry which is preliminary data.</text>
</comment>